<sequence>MLDGDPVAEEERQWWVRIIFVALSAGCVVLVISLLRSFATLQDYAGAMLVSIFALLAAFFAVLAAPNRFQDRFIRPIMIYGLILEIIVNSFIIMK</sequence>
<organism evidence="2 3">
    <name type="scientific">Comamonas testosteroni</name>
    <name type="common">Pseudomonas testosteroni</name>
    <dbReference type="NCBI Taxonomy" id="285"/>
    <lineage>
        <taxon>Bacteria</taxon>
        <taxon>Pseudomonadati</taxon>
        <taxon>Pseudomonadota</taxon>
        <taxon>Betaproteobacteria</taxon>
        <taxon>Burkholderiales</taxon>
        <taxon>Comamonadaceae</taxon>
        <taxon>Comamonas</taxon>
    </lineage>
</organism>
<dbReference type="AlphaFoldDB" id="A0A096GZG2"/>
<feature type="transmembrane region" description="Helical" evidence="1">
    <location>
        <begin position="47"/>
        <end position="65"/>
    </location>
</feature>
<evidence type="ECO:0000313" key="3">
    <source>
        <dbReference type="Proteomes" id="UP000029553"/>
    </source>
</evidence>
<dbReference type="EMBL" id="AWOR01000043">
    <property type="protein sequence ID" value="KGH30550.1"/>
    <property type="molecule type" value="Genomic_DNA"/>
</dbReference>
<gene>
    <name evidence="2" type="ORF">P353_09820</name>
</gene>
<feature type="transmembrane region" description="Helical" evidence="1">
    <location>
        <begin position="14"/>
        <end position="35"/>
    </location>
</feature>
<keyword evidence="1" id="KW-0472">Membrane</keyword>
<reference evidence="2 3" key="1">
    <citation type="submission" date="2013-09" db="EMBL/GenBank/DDBJ databases">
        <title>High correlation between genotypes and phenotypes of environmental bacteria Comamonas testosteroni strains.</title>
        <authorList>
            <person name="Liu L."/>
            <person name="Zhu W."/>
            <person name="Xia X."/>
            <person name="Xu B."/>
            <person name="Luo M."/>
            <person name="Wang G."/>
        </authorList>
    </citation>
    <scope>NUCLEOTIDE SEQUENCE [LARGE SCALE GENOMIC DNA]</scope>
    <source>
        <strain evidence="2 3">JL40</strain>
    </source>
</reference>
<name>A0A096GZG2_COMTE</name>
<protein>
    <submittedName>
        <fullName evidence="2">Uncharacterized protein</fullName>
    </submittedName>
</protein>
<keyword evidence="1" id="KW-0812">Transmembrane</keyword>
<evidence type="ECO:0000313" key="2">
    <source>
        <dbReference type="EMBL" id="KGH30550.1"/>
    </source>
</evidence>
<proteinExistence type="predicted"/>
<dbReference type="Proteomes" id="UP000029553">
    <property type="component" value="Unassembled WGS sequence"/>
</dbReference>
<keyword evidence="1" id="KW-1133">Transmembrane helix</keyword>
<evidence type="ECO:0000256" key="1">
    <source>
        <dbReference type="SAM" id="Phobius"/>
    </source>
</evidence>
<comment type="caution">
    <text evidence="2">The sequence shown here is derived from an EMBL/GenBank/DDBJ whole genome shotgun (WGS) entry which is preliminary data.</text>
</comment>
<accession>A0A096GZG2</accession>
<feature type="transmembrane region" description="Helical" evidence="1">
    <location>
        <begin position="77"/>
        <end position="94"/>
    </location>
</feature>